<evidence type="ECO:0008006" key="3">
    <source>
        <dbReference type="Google" id="ProtNLM"/>
    </source>
</evidence>
<dbReference type="EMBL" id="QGEG01000002">
    <property type="protein sequence ID" value="PWL38115.1"/>
    <property type="molecule type" value="Genomic_DNA"/>
</dbReference>
<name>A0A316KZ57_9FLAO</name>
<dbReference type="OrthoDB" id="1446481at2"/>
<organism evidence="1 2">
    <name type="scientific">Flagellimonas aquimarina</name>
    <dbReference type="NCBI Taxonomy" id="2201895"/>
    <lineage>
        <taxon>Bacteria</taxon>
        <taxon>Pseudomonadati</taxon>
        <taxon>Bacteroidota</taxon>
        <taxon>Flavobacteriia</taxon>
        <taxon>Flavobacteriales</taxon>
        <taxon>Flavobacteriaceae</taxon>
        <taxon>Flagellimonas</taxon>
    </lineage>
</organism>
<sequence length="99" mass="11162">MNYTNKIKLLIVFITMVSCSSMEGDAEKMADLQCESIKMAMGGAMNAMGSGKADVESMKKHGEKVQKFAEKMKKKYESYEERQQFQALVMEKSLNNCSN</sequence>
<dbReference type="RefSeq" id="WP_109661791.1">
    <property type="nucleotide sequence ID" value="NZ_QGEG01000002.1"/>
</dbReference>
<comment type="caution">
    <text evidence="1">The sequence shown here is derived from an EMBL/GenBank/DDBJ whole genome shotgun (WGS) entry which is preliminary data.</text>
</comment>
<dbReference type="AlphaFoldDB" id="A0A316KZ57"/>
<reference evidence="1 2" key="1">
    <citation type="submission" date="2018-05" db="EMBL/GenBank/DDBJ databases">
        <title>Complete genome sequence of Flagellimonas aquimarina ECD12 isolated from seaweed Ecklonia cava.</title>
        <authorList>
            <person name="Choi S."/>
            <person name="Seong C."/>
        </authorList>
    </citation>
    <scope>NUCLEOTIDE SEQUENCE [LARGE SCALE GENOMIC DNA]</scope>
    <source>
        <strain evidence="1 2">ECD12</strain>
    </source>
</reference>
<dbReference type="PROSITE" id="PS51257">
    <property type="entry name" value="PROKAR_LIPOPROTEIN"/>
    <property type="match status" value="1"/>
</dbReference>
<evidence type="ECO:0000313" key="1">
    <source>
        <dbReference type="EMBL" id="PWL38115.1"/>
    </source>
</evidence>
<proteinExistence type="predicted"/>
<accession>A0A316KZ57</accession>
<keyword evidence="2" id="KW-1185">Reference proteome</keyword>
<evidence type="ECO:0000313" key="2">
    <source>
        <dbReference type="Proteomes" id="UP000245762"/>
    </source>
</evidence>
<protein>
    <recommendedName>
        <fullName evidence="3">Lipoprotein</fullName>
    </recommendedName>
</protein>
<gene>
    <name evidence="1" type="ORF">DKG77_07425</name>
</gene>
<dbReference type="Proteomes" id="UP000245762">
    <property type="component" value="Unassembled WGS sequence"/>
</dbReference>